<dbReference type="CDD" id="cd20335">
    <property type="entry name" value="BRcat_RBR"/>
    <property type="match status" value="1"/>
</dbReference>
<comment type="caution">
    <text evidence="1">The sequence shown here is derived from an EMBL/GenBank/DDBJ whole genome shotgun (WGS) entry which is preliminary data.</text>
</comment>
<reference evidence="1 2" key="1">
    <citation type="submission" date="2016-01" db="EMBL/GenBank/DDBJ databases">
        <authorList>
            <person name="Mitreva M."/>
            <person name="Pepin K.H."/>
            <person name="Mihindukulasuriya K.A."/>
            <person name="Fulton R."/>
            <person name="Fronick C."/>
            <person name="O'Laughlin M."/>
            <person name="Miner T."/>
            <person name="Herter B."/>
            <person name="Rosa B.A."/>
            <person name="Cordes M."/>
            <person name="Tomlinson C."/>
            <person name="Wollam A."/>
            <person name="Palsikar V.B."/>
            <person name="Mardis E.R."/>
            <person name="Wilson R.K."/>
        </authorList>
    </citation>
    <scope>NUCLEOTIDE SEQUENCE [LARGE SCALE GENOMIC DNA]</scope>
    <source>
        <strain evidence="1 2">DNF00696</strain>
    </source>
</reference>
<proteinExistence type="predicted"/>
<evidence type="ECO:0000313" key="1">
    <source>
        <dbReference type="EMBL" id="KXB81574.1"/>
    </source>
</evidence>
<gene>
    <name evidence="1" type="ORF">HMPREF1862_00470</name>
</gene>
<dbReference type="EMBL" id="LSDN01000007">
    <property type="protein sequence ID" value="KXB81574.1"/>
    <property type="molecule type" value="Genomic_DNA"/>
</dbReference>
<evidence type="ECO:0000313" key="2">
    <source>
        <dbReference type="Proteomes" id="UP000070572"/>
    </source>
</evidence>
<name>A0AB34X2E1_9ACTO</name>
<dbReference type="Proteomes" id="UP000070572">
    <property type="component" value="Unassembled WGS sequence"/>
</dbReference>
<protein>
    <recommendedName>
        <fullName evidence="3">C2H2-type domain-containing protein</fullName>
    </recommendedName>
</protein>
<organism evidence="1 2">
    <name type="scientific">Varibaculum cambriense</name>
    <dbReference type="NCBI Taxonomy" id="184870"/>
    <lineage>
        <taxon>Bacteria</taxon>
        <taxon>Bacillati</taxon>
        <taxon>Actinomycetota</taxon>
        <taxon>Actinomycetes</taxon>
        <taxon>Actinomycetales</taxon>
        <taxon>Actinomycetaceae</taxon>
        <taxon>Varibaculum</taxon>
    </lineage>
</organism>
<evidence type="ECO:0008006" key="3">
    <source>
        <dbReference type="Google" id="ProtNLM"/>
    </source>
</evidence>
<dbReference type="AlphaFoldDB" id="A0AB34X2E1"/>
<accession>A0AB34X2E1</accession>
<sequence length="303" mass="33619">MAKNEKGRSVAFRKIEKLTLEEVQEREERWIFECEAGHRIAMQVRRAEKGNCPLCRIGLKKGENDFPTLYPHVAGDLVKTGIPSFEPKNPANMRPSQAHILRFRCPNPSCHRIYRARLRDEVKKHECPHCGQVPTVILEPGDIDKALRMLPEAVSNRITFFDTGTMVMCGAESESQDIYLVLRGKRSLGPKCAVALDRQTLYQLSLEGKRVAICSWNGKVYVGDKLYKAAICDMPEYPSFFFAKSKGYRPPTVDPAAFAFWGSLAGAVNADSIGLAGDKKGNAVVAALVGERPVAIGRLSPRG</sequence>